<organism evidence="3 4">
    <name type="scientific">Actinomadura namibiensis</name>
    <dbReference type="NCBI Taxonomy" id="182080"/>
    <lineage>
        <taxon>Bacteria</taxon>
        <taxon>Bacillati</taxon>
        <taxon>Actinomycetota</taxon>
        <taxon>Actinomycetes</taxon>
        <taxon>Streptosporangiales</taxon>
        <taxon>Thermomonosporaceae</taxon>
        <taxon>Actinomadura</taxon>
    </lineage>
</organism>
<gene>
    <name evidence="3" type="ORF">HNR61_002549</name>
</gene>
<dbReference type="AlphaFoldDB" id="A0A7W3LML3"/>
<protein>
    <submittedName>
        <fullName evidence="3">Microsomal dipeptidase-like Zn-dependent dipeptidase</fullName>
    </submittedName>
</protein>
<evidence type="ECO:0000313" key="4">
    <source>
        <dbReference type="Proteomes" id="UP000572680"/>
    </source>
</evidence>
<keyword evidence="4" id="KW-1185">Reference proteome</keyword>
<dbReference type="EMBL" id="JACJIA010000003">
    <property type="protein sequence ID" value="MBA8950918.1"/>
    <property type="molecule type" value="Genomic_DNA"/>
</dbReference>
<dbReference type="RefSeq" id="WP_182843325.1">
    <property type="nucleotide sequence ID" value="NZ_BAAALP010000039.1"/>
</dbReference>
<comment type="caution">
    <text evidence="3">The sequence shown here is derived from an EMBL/GenBank/DDBJ whole genome shotgun (WGS) entry which is preliminary data.</text>
</comment>
<evidence type="ECO:0000256" key="2">
    <source>
        <dbReference type="SAM" id="SignalP"/>
    </source>
</evidence>
<dbReference type="SUPFAM" id="SSF51556">
    <property type="entry name" value="Metallo-dependent hydrolases"/>
    <property type="match status" value="1"/>
</dbReference>
<proteinExistence type="predicted"/>
<name>A0A7W3LML3_ACTNM</name>
<dbReference type="Gene3D" id="3.20.20.140">
    <property type="entry name" value="Metal-dependent hydrolases"/>
    <property type="match status" value="1"/>
</dbReference>
<feature type="chain" id="PRO_5031114782" evidence="2">
    <location>
        <begin position="32"/>
        <end position="553"/>
    </location>
</feature>
<sequence length="553" mass="60678">MPVPRRLPRARTAVGAGVLAAALLCPAPAAASAPFRDPEPATGATGTPMTGTTPDGQVRGYVDAHSHLTSYEAFGGMLMCGRPFDPHGVREALKDCPDHHPDGGLAWFENFTRQGSPFGRHDPRGYPTFRDWPAHDSLTHQQAYHKWVERSWRAGQRILVNQLVANRTLCEIYPLKRTTCDEMDVIRLQARRTRELQDHIDRESGGPGRGWFRIVTSPAEARRVIESGRMAVVLGVETSEPFGCRQVLGAPRCTARDIDEGLDEMHRLGVRSMFVCHKFDNALCGVRFDSGTTGVVMNLGNLVGSGRFWQADHCAATGPHDNEIAPAGGIGDLLAGPLRALRPLGVTVPVYPSAPHCNVNGLTPLGEHMVRGLAARGMLVELDHMSAKAADRALDILEERRYSGVISSHSWSDEHYARRVYGLGGMLTSYGFAADGFVTQWRRAKKDRDGRYLFGFGYGLDANGMGPLPPPRADAGKNPLRYPYRSPVDPGVTLTRQTTGQRTWDVNTEGVAHYGLVPDWIADMRNIAGSEITDDLARGAEAYLRMWERAERG</sequence>
<feature type="signal peptide" evidence="2">
    <location>
        <begin position="1"/>
        <end position="31"/>
    </location>
</feature>
<keyword evidence="2" id="KW-0732">Signal</keyword>
<feature type="region of interest" description="Disordered" evidence="1">
    <location>
        <begin position="31"/>
        <end position="56"/>
    </location>
</feature>
<accession>A0A7W3LML3</accession>
<evidence type="ECO:0000256" key="1">
    <source>
        <dbReference type="SAM" id="MobiDB-lite"/>
    </source>
</evidence>
<reference evidence="3 4" key="1">
    <citation type="submission" date="2020-08" db="EMBL/GenBank/DDBJ databases">
        <title>Genomic Encyclopedia of Type Strains, Phase IV (KMG-IV): sequencing the most valuable type-strain genomes for metagenomic binning, comparative biology and taxonomic classification.</title>
        <authorList>
            <person name="Goeker M."/>
        </authorList>
    </citation>
    <scope>NUCLEOTIDE SEQUENCE [LARGE SCALE GENOMIC DNA]</scope>
    <source>
        <strain evidence="3 4">DSM 44197</strain>
    </source>
</reference>
<evidence type="ECO:0000313" key="3">
    <source>
        <dbReference type="EMBL" id="MBA8950918.1"/>
    </source>
</evidence>
<dbReference type="Proteomes" id="UP000572680">
    <property type="component" value="Unassembled WGS sequence"/>
</dbReference>
<dbReference type="InterPro" id="IPR032466">
    <property type="entry name" value="Metal_Hydrolase"/>
</dbReference>